<organism evidence="8 9">
    <name type="scientific">Streptomyces pactum</name>
    <dbReference type="NCBI Taxonomy" id="68249"/>
    <lineage>
        <taxon>Bacteria</taxon>
        <taxon>Bacillati</taxon>
        <taxon>Actinomycetota</taxon>
        <taxon>Actinomycetes</taxon>
        <taxon>Kitasatosporales</taxon>
        <taxon>Streptomycetaceae</taxon>
        <taxon>Streptomyces</taxon>
    </lineage>
</organism>
<feature type="transmembrane region" description="Helical" evidence="6">
    <location>
        <begin position="97"/>
        <end position="117"/>
    </location>
</feature>
<accession>A0ABS0NEK3</accession>
<sequence>MTALALSVLLALVSAVCYAAGAILQERVAATAPQGATAPLRRRGWWGAVSLNGAGAVLHVLALAYGPLSVVQPLGALTIVFALPMAAVFVRRKVGAAGWRGALLATAGLAGLLSLTGSAPAEALADGEWIAVGAVTVGAIALLAAVARGVRRPAVRGVLLATAAGTAFGISSVFTKNVALSWSWESWTGDALPSLVMIGVLSGAGVLLSQASYRGTGLAAPLATATVVNPVVATAVGLTALGEHFRHGAAGAATAVLAAAVAGAGLVLLAAHGAREAAGTTDEGGAGAPGAARCTGADAGDAEPAGAHGTRERTADAGRSSGPAGGATAAGRATAGARARPGTAGGAVVPAARPAVVRRVRSAGTGPADIGGFPAGSGTGPAAAFTGVSPVRLLSTVVRPTVLGPVAPPRVTAGPVVGASAVVPARRARAVRGTPLGPVRTGADGRDGGGTGTGPRPR</sequence>
<dbReference type="InterPro" id="IPR008521">
    <property type="entry name" value="Mg_trans_NIPA"/>
</dbReference>
<evidence type="ECO:0000313" key="8">
    <source>
        <dbReference type="EMBL" id="MBH5333596.1"/>
    </source>
</evidence>
<dbReference type="NCBIfam" id="NF038012">
    <property type="entry name" value="DMT_1"/>
    <property type="match status" value="1"/>
</dbReference>
<feature type="transmembrane region" description="Helical" evidence="6">
    <location>
        <begin position="129"/>
        <end position="146"/>
    </location>
</feature>
<feature type="chain" id="PRO_5047210640" evidence="7">
    <location>
        <begin position="20"/>
        <end position="458"/>
    </location>
</feature>
<feature type="region of interest" description="Disordered" evidence="5">
    <location>
        <begin position="279"/>
        <end position="346"/>
    </location>
</feature>
<dbReference type="Proteomes" id="UP000807371">
    <property type="component" value="Unassembled WGS sequence"/>
</dbReference>
<dbReference type="Pfam" id="PF05653">
    <property type="entry name" value="Mg_trans_NIPA"/>
    <property type="match status" value="1"/>
</dbReference>
<feature type="compositionally biased region" description="Low complexity" evidence="5">
    <location>
        <begin position="289"/>
        <end position="308"/>
    </location>
</feature>
<keyword evidence="9" id="KW-1185">Reference proteome</keyword>
<evidence type="ECO:0000256" key="7">
    <source>
        <dbReference type="SAM" id="SignalP"/>
    </source>
</evidence>
<comment type="subcellular location">
    <subcellularLocation>
        <location evidence="1">Membrane</location>
        <topology evidence="1">Multi-pass membrane protein</topology>
    </subcellularLocation>
</comment>
<proteinExistence type="predicted"/>
<feature type="transmembrane region" description="Helical" evidence="6">
    <location>
        <begin position="191"/>
        <end position="208"/>
    </location>
</feature>
<keyword evidence="7" id="KW-0732">Signal</keyword>
<keyword evidence="2 6" id="KW-0812">Transmembrane</keyword>
<evidence type="ECO:0000256" key="6">
    <source>
        <dbReference type="SAM" id="Phobius"/>
    </source>
</evidence>
<feature type="transmembrane region" description="Helical" evidence="6">
    <location>
        <begin position="248"/>
        <end position="271"/>
    </location>
</feature>
<protein>
    <submittedName>
        <fullName evidence="8">DMT family transporter</fullName>
    </submittedName>
</protein>
<gene>
    <name evidence="8" type="ORF">IHE55_01750</name>
</gene>
<evidence type="ECO:0000313" key="9">
    <source>
        <dbReference type="Proteomes" id="UP000807371"/>
    </source>
</evidence>
<feature type="signal peptide" evidence="7">
    <location>
        <begin position="1"/>
        <end position="19"/>
    </location>
</feature>
<feature type="region of interest" description="Disordered" evidence="5">
    <location>
        <begin position="429"/>
        <end position="458"/>
    </location>
</feature>
<dbReference type="InterPro" id="IPR037185">
    <property type="entry name" value="EmrE-like"/>
</dbReference>
<evidence type="ECO:0000256" key="3">
    <source>
        <dbReference type="ARBA" id="ARBA00022989"/>
    </source>
</evidence>
<reference evidence="8 9" key="1">
    <citation type="submission" date="2020-09" db="EMBL/GenBank/DDBJ databases">
        <title>Biosynthesis of the nuclear factor of activated T cells inhibitor NFAT-133 and its congeners in Streptomyces pactum.</title>
        <authorList>
            <person name="Zhou W."/>
            <person name="Posri P."/>
            <person name="Abugrain M.E."/>
            <person name="Weisberg A.J."/>
            <person name="Chang J.H."/>
            <person name="Mahmud T."/>
        </authorList>
    </citation>
    <scope>NUCLEOTIDE SEQUENCE [LARGE SCALE GENOMIC DNA]</scope>
    <source>
        <strain evidence="8 9">ATCC 27456</strain>
    </source>
</reference>
<feature type="transmembrane region" description="Helical" evidence="6">
    <location>
        <begin position="220"/>
        <end position="242"/>
    </location>
</feature>
<dbReference type="RefSeq" id="WP_197987394.1">
    <property type="nucleotide sequence ID" value="NZ_JACYXC010000001.1"/>
</dbReference>
<evidence type="ECO:0000256" key="4">
    <source>
        <dbReference type="ARBA" id="ARBA00023136"/>
    </source>
</evidence>
<feature type="transmembrane region" description="Helical" evidence="6">
    <location>
        <begin position="158"/>
        <end position="179"/>
    </location>
</feature>
<dbReference type="SUPFAM" id="SSF103481">
    <property type="entry name" value="Multidrug resistance efflux transporter EmrE"/>
    <property type="match status" value="1"/>
</dbReference>
<keyword evidence="4 6" id="KW-0472">Membrane</keyword>
<dbReference type="EMBL" id="JACYXC010000001">
    <property type="protein sequence ID" value="MBH5333596.1"/>
    <property type="molecule type" value="Genomic_DNA"/>
</dbReference>
<dbReference type="PANTHER" id="PTHR40761:SF1">
    <property type="entry name" value="CONSERVED INTEGRAL MEMBRANE ALANINE VALINE AND LEUCINE RICH PROTEIN-RELATED"/>
    <property type="match status" value="1"/>
</dbReference>
<evidence type="ECO:0000256" key="2">
    <source>
        <dbReference type="ARBA" id="ARBA00022692"/>
    </source>
</evidence>
<feature type="compositionally biased region" description="Gly residues" evidence="5">
    <location>
        <begin position="448"/>
        <end position="458"/>
    </location>
</feature>
<comment type="caution">
    <text evidence="8">The sequence shown here is derived from an EMBL/GenBank/DDBJ whole genome shotgun (WGS) entry which is preliminary data.</text>
</comment>
<feature type="compositionally biased region" description="Low complexity" evidence="5">
    <location>
        <begin position="317"/>
        <end position="346"/>
    </location>
</feature>
<evidence type="ECO:0000256" key="1">
    <source>
        <dbReference type="ARBA" id="ARBA00004141"/>
    </source>
</evidence>
<dbReference type="PANTHER" id="PTHR40761">
    <property type="entry name" value="CONSERVED INTEGRAL MEMBRANE ALANINE VALINE AND LEUCINE RICH PROTEIN-RELATED"/>
    <property type="match status" value="1"/>
</dbReference>
<name>A0ABS0NEK3_9ACTN</name>
<keyword evidence="3 6" id="KW-1133">Transmembrane helix</keyword>
<evidence type="ECO:0000256" key="5">
    <source>
        <dbReference type="SAM" id="MobiDB-lite"/>
    </source>
</evidence>
<feature type="transmembrane region" description="Helical" evidence="6">
    <location>
        <begin position="70"/>
        <end position="90"/>
    </location>
</feature>